<dbReference type="Proteomes" id="UP000555393">
    <property type="component" value="Unassembled WGS sequence"/>
</dbReference>
<accession>A0A841M3X3</accession>
<proteinExistence type="predicted"/>
<dbReference type="AlphaFoldDB" id="A0A841M3X3"/>
<reference evidence="2 3" key="1">
    <citation type="submission" date="2020-08" db="EMBL/GenBank/DDBJ databases">
        <title>Genomic Encyclopedia of Type Strains, Phase IV (KMG-IV): sequencing the most valuable type-strain genomes for metagenomic binning, comparative biology and taxonomic classification.</title>
        <authorList>
            <person name="Goeker M."/>
        </authorList>
    </citation>
    <scope>NUCLEOTIDE SEQUENCE [LARGE SCALE GENOMIC DNA]</scope>
    <source>
        <strain evidence="2 3">DSM 22336</strain>
    </source>
</reference>
<name>A0A841M3X3_9HYPH</name>
<evidence type="ECO:0000313" key="2">
    <source>
        <dbReference type="EMBL" id="MBB6262469.1"/>
    </source>
</evidence>
<evidence type="ECO:0000313" key="3">
    <source>
        <dbReference type="Proteomes" id="UP000555393"/>
    </source>
</evidence>
<dbReference type="EMBL" id="JACIIU010000033">
    <property type="protein sequence ID" value="MBB6262469.1"/>
    <property type="molecule type" value="Genomic_DNA"/>
</dbReference>
<dbReference type="InterPro" id="IPR004291">
    <property type="entry name" value="Transposase_IS66_central"/>
</dbReference>
<evidence type="ECO:0000259" key="1">
    <source>
        <dbReference type="Pfam" id="PF03050"/>
    </source>
</evidence>
<protein>
    <recommendedName>
        <fullName evidence="1">Transposase IS66 central domain-containing protein</fullName>
    </recommendedName>
</protein>
<comment type="caution">
    <text evidence="2">The sequence shown here is derived from an EMBL/GenBank/DDBJ whole genome shotgun (WGS) entry which is preliminary data.</text>
</comment>
<organism evidence="2 3">
    <name type="scientific">Paenochrobactrum gallinarii</name>
    <dbReference type="NCBI Taxonomy" id="643673"/>
    <lineage>
        <taxon>Bacteria</taxon>
        <taxon>Pseudomonadati</taxon>
        <taxon>Pseudomonadota</taxon>
        <taxon>Alphaproteobacteria</taxon>
        <taxon>Hyphomicrobiales</taxon>
        <taxon>Brucellaceae</taxon>
        <taxon>Paenochrobactrum</taxon>
    </lineage>
</organism>
<feature type="domain" description="Transposase IS66 central" evidence="1">
    <location>
        <begin position="9"/>
        <end position="59"/>
    </location>
</feature>
<feature type="non-terminal residue" evidence="2">
    <location>
        <position position="59"/>
    </location>
</feature>
<sequence>MSDKVETNTDEVRGKSADIRSALRQDHSAAIVTRLFDMWEKELSKVSGKSKTAEAIRYA</sequence>
<keyword evidence="3" id="KW-1185">Reference proteome</keyword>
<dbReference type="Pfam" id="PF03050">
    <property type="entry name" value="DDE_Tnp_IS66"/>
    <property type="match status" value="1"/>
</dbReference>
<gene>
    <name evidence="2" type="ORF">FHS77_003044</name>
</gene>